<gene>
    <name evidence="11" type="ORF">GT409_07890</name>
</gene>
<dbReference type="GO" id="GO:0006811">
    <property type="term" value="P:monoatomic ion transport"/>
    <property type="evidence" value="ECO:0007669"/>
    <property type="project" value="UniProtKB-KW"/>
</dbReference>
<dbReference type="GO" id="GO:0042910">
    <property type="term" value="F:xenobiotic transmembrane transporter activity"/>
    <property type="evidence" value="ECO:0007669"/>
    <property type="project" value="InterPro"/>
</dbReference>
<dbReference type="NCBIfam" id="TIGR00797">
    <property type="entry name" value="matE"/>
    <property type="match status" value="1"/>
</dbReference>
<feature type="transmembrane region" description="Helical" evidence="10">
    <location>
        <begin position="374"/>
        <end position="395"/>
    </location>
</feature>
<proteinExistence type="predicted"/>
<evidence type="ECO:0000313" key="11">
    <source>
        <dbReference type="EMBL" id="QHI69375.1"/>
    </source>
</evidence>
<feature type="transmembrane region" description="Helical" evidence="10">
    <location>
        <begin position="401"/>
        <end position="422"/>
    </location>
</feature>
<keyword evidence="12" id="KW-1185">Reference proteome</keyword>
<accession>A0A6P1ME60</accession>
<keyword evidence="2" id="KW-0813">Transport</keyword>
<organism evidence="11 12">
    <name type="scientific">Tichowtungia aerotolerans</name>
    <dbReference type="NCBI Taxonomy" id="2697043"/>
    <lineage>
        <taxon>Bacteria</taxon>
        <taxon>Pseudomonadati</taxon>
        <taxon>Kiritimatiellota</taxon>
        <taxon>Tichowtungiia</taxon>
        <taxon>Tichowtungiales</taxon>
        <taxon>Tichowtungiaceae</taxon>
        <taxon>Tichowtungia</taxon>
    </lineage>
</organism>
<feature type="transmembrane region" description="Helical" evidence="10">
    <location>
        <begin position="12"/>
        <end position="31"/>
    </location>
</feature>
<evidence type="ECO:0000313" key="12">
    <source>
        <dbReference type="Proteomes" id="UP000464954"/>
    </source>
</evidence>
<dbReference type="PANTHER" id="PTHR43298:SF2">
    <property type="entry name" value="FMN_FAD EXPORTER YEEO-RELATED"/>
    <property type="match status" value="1"/>
</dbReference>
<feature type="transmembrane region" description="Helical" evidence="10">
    <location>
        <begin position="227"/>
        <end position="249"/>
    </location>
</feature>
<name>A0A6P1ME60_9BACT</name>
<evidence type="ECO:0000256" key="2">
    <source>
        <dbReference type="ARBA" id="ARBA00022448"/>
    </source>
</evidence>
<evidence type="ECO:0000256" key="8">
    <source>
        <dbReference type="ARBA" id="ARBA00023136"/>
    </source>
</evidence>
<feature type="transmembrane region" description="Helical" evidence="10">
    <location>
        <begin position="43"/>
        <end position="68"/>
    </location>
</feature>
<reference evidence="11 12" key="1">
    <citation type="submission" date="2020-01" db="EMBL/GenBank/DDBJ databases">
        <title>Ponticoccus aerotolerans gen. nov., sp. nov., an anaerobic bacterium and proposal of Ponticoccusceae fam. nov., Ponticoccusles ord. nov. and Ponticoccuse classis nov. in the phylum Kiritimatiellaeota.</title>
        <authorList>
            <person name="Zhou L.Y."/>
            <person name="Du Z.J."/>
        </authorList>
    </citation>
    <scope>NUCLEOTIDE SEQUENCE [LARGE SCALE GENOMIC DNA]</scope>
    <source>
        <strain evidence="11 12">S-5007</strain>
    </source>
</reference>
<keyword evidence="5 10" id="KW-0812">Transmembrane</keyword>
<keyword evidence="4" id="KW-1003">Cell membrane</keyword>
<evidence type="ECO:0000256" key="10">
    <source>
        <dbReference type="SAM" id="Phobius"/>
    </source>
</evidence>
<feature type="transmembrane region" description="Helical" evidence="10">
    <location>
        <begin position="157"/>
        <end position="178"/>
    </location>
</feature>
<feature type="transmembrane region" description="Helical" evidence="10">
    <location>
        <begin position="89"/>
        <end position="115"/>
    </location>
</feature>
<feature type="transmembrane region" description="Helical" evidence="10">
    <location>
        <begin position="127"/>
        <end position="145"/>
    </location>
</feature>
<dbReference type="AlphaFoldDB" id="A0A6P1ME60"/>
<comment type="subcellular location">
    <subcellularLocation>
        <location evidence="1">Cell membrane</location>
        <topology evidence="1">Multi-pass membrane protein</topology>
    </subcellularLocation>
</comment>
<dbReference type="PANTHER" id="PTHR43298">
    <property type="entry name" value="MULTIDRUG RESISTANCE PROTEIN NORM-RELATED"/>
    <property type="match status" value="1"/>
</dbReference>
<sequence>MRKYLSIIRELLFFMLPVLGGRVSEILFGVGDVLVAGRYSIEVLGAMGVASAFFFPFLVFGGGIMSAISPIKARLLGAKQPTHQVPISSLALAAWIGGALTVLSLLVTRFVVPLIGYEAGFERLIQTYLYICAFSIVPALLFSALKELLLARSITMAPNLLLFVFNFFNIAMNAWLMFGWGLGIAGAAIATVLSRTLMLAALYAYSRSRLSWHPKICSRTVREVWSVGLPAGVIPLMTALLFALVAILAGRMSVVTAAANNVLINVTSLTYMIPLSLSGVTAVKVGRAYGAGSLRSVKEYAVAGALVGTLLAAVSAVLFLAVPEGIVSILTNQADVIALGASLLLFVAIYQIPDALQDVLIGALRGMGETRIPLVLTGISMWLIGLPAGCWLAYARGMESAGLWAGLSIGLVTDGILLLFFFRRKLRALRTAPESLC</sequence>
<protein>
    <recommendedName>
        <fullName evidence="9">Multidrug-efflux transporter</fullName>
    </recommendedName>
</protein>
<evidence type="ECO:0000256" key="4">
    <source>
        <dbReference type="ARBA" id="ARBA00022475"/>
    </source>
</evidence>
<keyword evidence="6 10" id="KW-1133">Transmembrane helix</keyword>
<evidence type="ECO:0000256" key="6">
    <source>
        <dbReference type="ARBA" id="ARBA00022989"/>
    </source>
</evidence>
<dbReference type="Pfam" id="PF01554">
    <property type="entry name" value="MatE"/>
    <property type="match status" value="2"/>
</dbReference>
<keyword evidence="8 10" id="KW-0472">Membrane</keyword>
<feature type="transmembrane region" description="Helical" evidence="10">
    <location>
        <begin position="334"/>
        <end position="353"/>
    </location>
</feature>
<dbReference type="Proteomes" id="UP000464954">
    <property type="component" value="Chromosome"/>
</dbReference>
<evidence type="ECO:0000256" key="9">
    <source>
        <dbReference type="ARBA" id="ARBA00031636"/>
    </source>
</evidence>
<dbReference type="InterPro" id="IPR048279">
    <property type="entry name" value="MdtK-like"/>
</dbReference>
<evidence type="ECO:0000256" key="5">
    <source>
        <dbReference type="ARBA" id="ARBA00022692"/>
    </source>
</evidence>
<feature type="transmembrane region" description="Helical" evidence="10">
    <location>
        <begin position="301"/>
        <end position="322"/>
    </location>
</feature>
<feature type="transmembrane region" description="Helical" evidence="10">
    <location>
        <begin position="184"/>
        <end position="206"/>
    </location>
</feature>
<dbReference type="KEGG" id="taer:GT409_07890"/>
<evidence type="ECO:0000256" key="7">
    <source>
        <dbReference type="ARBA" id="ARBA00023065"/>
    </source>
</evidence>
<dbReference type="InterPro" id="IPR002528">
    <property type="entry name" value="MATE_fam"/>
</dbReference>
<keyword evidence="7" id="KW-0406">Ion transport</keyword>
<dbReference type="GO" id="GO:0005886">
    <property type="term" value="C:plasma membrane"/>
    <property type="evidence" value="ECO:0007669"/>
    <property type="project" value="UniProtKB-SubCell"/>
</dbReference>
<evidence type="ECO:0000256" key="1">
    <source>
        <dbReference type="ARBA" id="ARBA00004651"/>
    </source>
</evidence>
<dbReference type="RefSeq" id="WP_160628557.1">
    <property type="nucleotide sequence ID" value="NZ_CP047593.1"/>
</dbReference>
<keyword evidence="3" id="KW-0050">Antiport</keyword>
<dbReference type="PIRSF" id="PIRSF006603">
    <property type="entry name" value="DinF"/>
    <property type="match status" value="1"/>
</dbReference>
<dbReference type="GO" id="GO:0015297">
    <property type="term" value="F:antiporter activity"/>
    <property type="evidence" value="ECO:0007669"/>
    <property type="project" value="UniProtKB-KW"/>
</dbReference>
<evidence type="ECO:0000256" key="3">
    <source>
        <dbReference type="ARBA" id="ARBA00022449"/>
    </source>
</evidence>
<dbReference type="EMBL" id="CP047593">
    <property type="protein sequence ID" value="QHI69375.1"/>
    <property type="molecule type" value="Genomic_DNA"/>
</dbReference>
<feature type="transmembrane region" description="Helical" evidence="10">
    <location>
        <begin position="269"/>
        <end position="289"/>
    </location>
</feature>
<dbReference type="InterPro" id="IPR050222">
    <property type="entry name" value="MATE_MdtK"/>
</dbReference>